<proteinExistence type="predicted"/>
<dbReference type="Proteomes" id="UP000009168">
    <property type="component" value="Unassembled WGS sequence"/>
</dbReference>
<accession>W7XAY2</accession>
<gene>
    <name evidence="2" type="ORF">TTHERM_000849489</name>
</gene>
<dbReference type="KEGG" id="tet:TTHERM_000849489"/>
<evidence type="ECO:0000313" key="3">
    <source>
        <dbReference type="Proteomes" id="UP000009168"/>
    </source>
</evidence>
<keyword evidence="1" id="KW-0472">Membrane</keyword>
<protein>
    <submittedName>
        <fullName evidence="2">Transmembrane protein, putative</fullName>
    </submittedName>
</protein>
<organism evidence="2 3">
    <name type="scientific">Tetrahymena thermophila (strain SB210)</name>
    <dbReference type="NCBI Taxonomy" id="312017"/>
    <lineage>
        <taxon>Eukaryota</taxon>
        <taxon>Sar</taxon>
        <taxon>Alveolata</taxon>
        <taxon>Ciliophora</taxon>
        <taxon>Intramacronucleata</taxon>
        <taxon>Oligohymenophorea</taxon>
        <taxon>Hymenostomatida</taxon>
        <taxon>Tetrahymenina</taxon>
        <taxon>Tetrahymenidae</taxon>
        <taxon>Tetrahymena</taxon>
    </lineage>
</organism>
<dbReference type="EMBL" id="GG662645">
    <property type="protein sequence ID" value="EWS73583.1"/>
    <property type="molecule type" value="Genomic_DNA"/>
</dbReference>
<name>W7XAY2_TETTS</name>
<dbReference type="GeneID" id="24440911"/>
<keyword evidence="1 2" id="KW-0812">Transmembrane</keyword>
<evidence type="ECO:0000313" key="2">
    <source>
        <dbReference type="EMBL" id="EWS73583.1"/>
    </source>
</evidence>
<dbReference type="InParanoid" id="W7XAY2"/>
<keyword evidence="1" id="KW-1133">Transmembrane helix</keyword>
<dbReference type="AlphaFoldDB" id="W7XAY2"/>
<reference evidence="3" key="1">
    <citation type="journal article" date="2006" name="PLoS Biol.">
        <title>Macronuclear genome sequence of the ciliate Tetrahymena thermophila, a model eukaryote.</title>
        <authorList>
            <person name="Eisen J.A."/>
            <person name="Coyne R.S."/>
            <person name="Wu M."/>
            <person name="Wu D."/>
            <person name="Thiagarajan M."/>
            <person name="Wortman J.R."/>
            <person name="Badger J.H."/>
            <person name="Ren Q."/>
            <person name="Amedeo P."/>
            <person name="Jones K.M."/>
            <person name="Tallon L.J."/>
            <person name="Delcher A.L."/>
            <person name="Salzberg S.L."/>
            <person name="Silva J.C."/>
            <person name="Haas B.J."/>
            <person name="Majoros W.H."/>
            <person name="Farzad M."/>
            <person name="Carlton J.M."/>
            <person name="Smith R.K. Jr."/>
            <person name="Garg J."/>
            <person name="Pearlman R.E."/>
            <person name="Karrer K.M."/>
            <person name="Sun L."/>
            <person name="Manning G."/>
            <person name="Elde N.C."/>
            <person name="Turkewitz A.P."/>
            <person name="Asai D.J."/>
            <person name="Wilkes D.E."/>
            <person name="Wang Y."/>
            <person name="Cai H."/>
            <person name="Collins K."/>
            <person name="Stewart B.A."/>
            <person name="Lee S.R."/>
            <person name="Wilamowska K."/>
            <person name="Weinberg Z."/>
            <person name="Ruzzo W.L."/>
            <person name="Wloga D."/>
            <person name="Gaertig J."/>
            <person name="Frankel J."/>
            <person name="Tsao C.-C."/>
            <person name="Gorovsky M.A."/>
            <person name="Keeling P.J."/>
            <person name="Waller R.F."/>
            <person name="Patron N.J."/>
            <person name="Cherry J.M."/>
            <person name="Stover N.A."/>
            <person name="Krieger C.J."/>
            <person name="del Toro C."/>
            <person name="Ryder H.F."/>
            <person name="Williamson S.C."/>
            <person name="Barbeau R.A."/>
            <person name="Hamilton E.P."/>
            <person name="Orias E."/>
        </authorList>
    </citation>
    <scope>NUCLEOTIDE SEQUENCE [LARGE SCALE GENOMIC DNA]</scope>
    <source>
        <strain evidence="3">SB210</strain>
    </source>
</reference>
<sequence length="55" mass="6228">MSHFQEEIINFNIIPVLIVLFMAALGGFFCCKALNGCHSEQSIQYSKKYGQSKEN</sequence>
<feature type="transmembrane region" description="Helical" evidence="1">
    <location>
        <begin position="9"/>
        <end position="29"/>
    </location>
</feature>
<evidence type="ECO:0000256" key="1">
    <source>
        <dbReference type="SAM" id="Phobius"/>
    </source>
</evidence>
<keyword evidence="3" id="KW-1185">Reference proteome</keyword>
<dbReference type="RefSeq" id="XP_012653879.1">
    <property type="nucleotide sequence ID" value="XM_012798425.1"/>
</dbReference>